<dbReference type="Gene3D" id="1.10.1660.10">
    <property type="match status" value="1"/>
</dbReference>
<dbReference type="Pfam" id="PF13411">
    <property type="entry name" value="MerR_1"/>
    <property type="match status" value="1"/>
</dbReference>
<feature type="domain" description="B12-binding" evidence="5">
    <location>
        <begin position="203"/>
        <end position="323"/>
    </location>
</feature>
<comment type="caution">
    <text evidence="6">The sequence shown here is derived from an EMBL/GenBank/DDBJ whole genome shotgun (WGS) entry which is preliminary data.</text>
</comment>
<feature type="domain" description="HTH merR-type" evidence="4">
    <location>
        <begin position="1"/>
        <end position="70"/>
    </location>
</feature>
<gene>
    <name evidence="6" type="ORF">CLV56_1033</name>
</gene>
<keyword evidence="1" id="KW-0805">Transcription regulation</keyword>
<evidence type="ECO:0000256" key="2">
    <source>
        <dbReference type="ARBA" id="ARBA00023125"/>
    </source>
</evidence>
<dbReference type="InterPro" id="IPR006158">
    <property type="entry name" value="Cobalamin-bd"/>
</dbReference>
<dbReference type="InterPro" id="IPR000551">
    <property type="entry name" value="MerR-type_HTH_dom"/>
</dbReference>
<dbReference type="PROSITE" id="PS51332">
    <property type="entry name" value="B12_BINDING"/>
    <property type="match status" value="1"/>
</dbReference>
<dbReference type="Gene3D" id="3.40.50.280">
    <property type="entry name" value="Cobalamin-binding domain"/>
    <property type="match status" value="1"/>
</dbReference>
<dbReference type="InterPro" id="IPR003759">
    <property type="entry name" value="Cbl-bd_cap"/>
</dbReference>
<dbReference type="Proteomes" id="UP000230842">
    <property type="component" value="Unassembled WGS sequence"/>
</dbReference>
<dbReference type="RefSeq" id="WP_039349395.1">
    <property type="nucleotide sequence ID" value="NZ_PGEZ01000001.1"/>
</dbReference>
<dbReference type="InterPro" id="IPR036724">
    <property type="entry name" value="Cobalamin-bd_sf"/>
</dbReference>
<dbReference type="PANTHER" id="PTHR30204:SF67">
    <property type="entry name" value="HTH-TYPE TRANSCRIPTIONAL REGULATOR MLRA-RELATED"/>
    <property type="match status" value="1"/>
</dbReference>
<dbReference type="GO" id="GO:0003677">
    <property type="term" value="F:DNA binding"/>
    <property type="evidence" value="ECO:0007669"/>
    <property type="project" value="UniProtKB-KW"/>
</dbReference>
<evidence type="ECO:0000313" key="6">
    <source>
        <dbReference type="EMBL" id="PJJ56820.1"/>
    </source>
</evidence>
<dbReference type="Pfam" id="PF02607">
    <property type="entry name" value="B12-binding_2"/>
    <property type="match status" value="1"/>
</dbReference>
<dbReference type="GO" id="GO:0031419">
    <property type="term" value="F:cobalamin binding"/>
    <property type="evidence" value="ECO:0007669"/>
    <property type="project" value="InterPro"/>
</dbReference>
<dbReference type="SMART" id="SM00422">
    <property type="entry name" value="HTH_MERR"/>
    <property type="match status" value="1"/>
</dbReference>
<evidence type="ECO:0000256" key="3">
    <source>
        <dbReference type="ARBA" id="ARBA00023163"/>
    </source>
</evidence>
<keyword evidence="7" id="KW-1185">Reference proteome</keyword>
<reference evidence="6 7" key="1">
    <citation type="submission" date="2017-11" db="EMBL/GenBank/DDBJ databases">
        <title>Genomic Encyclopedia of Archaeal and Bacterial Type Strains, Phase II (KMG-II): From Individual Species to Whole Genera.</title>
        <authorList>
            <person name="Goeker M."/>
        </authorList>
    </citation>
    <scope>NUCLEOTIDE SEQUENCE [LARGE SCALE GENOMIC DNA]</scope>
    <source>
        <strain evidence="6 7">DSM 27763</strain>
    </source>
</reference>
<dbReference type="GO" id="GO:0003700">
    <property type="term" value="F:DNA-binding transcription factor activity"/>
    <property type="evidence" value="ECO:0007669"/>
    <property type="project" value="InterPro"/>
</dbReference>
<evidence type="ECO:0000259" key="4">
    <source>
        <dbReference type="PROSITE" id="PS50937"/>
    </source>
</evidence>
<dbReference type="InterPro" id="IPR009061">
    <property type="entry name" value="DNA-bd_dom_put_sf"/>
</dbReference>
<dbReference type="InterPro" id="IPR036594">
    <property type="entry name" value="Meth_synthase_dom"/>
</dbReference>
<dbReference type="InterPro" id="IPR047057">
    <property type="entry name" value="MerR_fam"/>
</dbReference>
<dbReference type="EMBL" id="PGEZ01000001">
    <property type="protein sequence ID" value="PJJ56820.1"/>
    <property type="molecule type" value="Genomic_DNA"/>
</dbReference>
<accession>A0A0B2BKT7</accession>
<dbReference type="AlphaFoldDB" id="A0A0B2BKT7"/>
<dbReference type="GO" id="GO:0046872">
    <property type="term" value="F:metal ion binding"/>
    <property type="evidence" value="ECO:0007669"/>
    <property type="project" value="InterPro"/>
</dbReference>
<proteinExistence type="predicted"/>
<keyword evidence="3" id="KW-0804">Transcription</keyword>
<evidence type="ECO:0000256" key="1">
    <source>
        <dbReference type="ARBA" id="ARBA00023015"/>
    </source>
</evidence>
<keyword evidence="2" id="KW-0238">DNA-binding</keyword>
<sequence length="323" mass="33855">MYTIKHAAALVGVPEATLRAWERRYGVVSPRRSSGGYRLYSPEDVAALRHMHALVGAGWSARQAADAVASIASPARAAQDGDRAAPTVGDVVPSLAVPGSDALVEGGAARPPGEQPEGGELVDAARFLDAAAASQVLDWHFARGSFEHVLDGWLLPELERVGLAWEVGAVTVAGEHLVAGVVHRRLSAAFDAAGAEPPPSTERPRVLTGLAPGVRHELGMLAFATAARRRGFDVVHLGSDLPVGEWQAAARHHGARAAVLAVPSQDDVEPTREAARALRAADVPVVAVGGRHQDLLGEDALQLGHRIGPALDRLSAAVRDPRR</sequence>
<dbReference type="SUPFAM" id="SSF46955">
    <property type="entry name" value="Putative DNA-binding domain"/>
    <property type="match status" value="1"/>
</dbReference>
<name>A0A0B2BKT7_9ACTN</name>
<dbReference type="CDD" id="cd01104">
    <property type="entry name" value="HTH_MlrA-CarA"/>
    <property type="match status" value="1"/>
</dbReference>
<dbReference type="OrthoDB" id="9800334at2"/>
<organism evidence="6 7">
    <name type="scientific">Mumia flava</name>
    <dbReference type="NCBI Taxonomy" id="1348852"/>
    <lineage>
        <taxon>Bacteria</taxon>
        <taxon>Bacillati</taxon>
        <taxon>Actinomycetota</taxon>
        <taxon>Actinomycetes</taxon>
        <taxon>Propionibacteriales</taxon>
        <taxon>Nocardioidaceae</taxon>
        <taxon>Mumia</taxon>
    </lineage>
</organism>
<dbReference type="Gene3D" id="1.10.1240.10">
    <property type="entry name" value="Methionine synthase domain"/>
    <property type="match status" value="1"/>
</dbReference>
<evidence type="ECO:0000259" key="5">
    <source>
        <dbReference type="PROSITE" id="PS51332"/>
    </source>
</evidence>
<dbReference type="PANTHER" id="PTHR30204">
    <property type="entry name" value="REDOX-CYCLING DRUG-SENSING TRANSCRIPTIONAL ACTIVATOR SOXR"/>
    <property type="match status" value="1"/>
</dbReference>
<dbReference type="SUPFAM" id="SSF52242">
    <property type="entry name" value="Cobalamin (vitamin B12)-binding domain"/>
    <property type="match status" value="1"/>
</dbReference>
<dbReference type="PROSITE" id="PS50937">
    <property type="entry name" value="HTH_MERR_2"/>
    <property type="match status" value="1"/>
</dbReference>
<evidence type="ECO:0000313" key="7">
    <source>
        <dbReference type="Proteomes" id="UP000230842"/>
    </source>
</evidence>
<protein>
    <submittedName>
        <fullName evidence="6">B12 binding protein</fullName>
    </submittedName>
</protein>